<evidence type="ECO:0000313" key="16">
    <source>
        <dbReference type="EMBL" id="AFM12918.1"/>
    </source>
</evidence>
<dbReference type="STRING" id="869212.Turpa_2273"/>
<evidence type="ECO:0000256" key="10">
    <source>
        <dbReference type="ARBA" id="ARBA00022917"/>
    </source>
</evidence>
<evidence type="ECO:0000256" key="13">
    <source>
        <dbReference type="HAMAP-Rule" id="MF_00281"/>
    </source>
</evidence>
<dbReference type="InterPro" id="IPR022911">
    <property type="entry name" value="Phe_tRNA_ligase_alpha1_bac"/>
</dbReference>
<comment type="catalytic activity">
    <reaction evidence="12 13">
        <text>tRNA(Phe) + L-phenylalanine + ATP = L-phenylalanyl-tRNA(Phe) + AMP + diphosphate + H(+)</text>
        <dbReference type="Rhea" id="RHEA:19413"/>
        <dbReference type="Rhea" id="RHEA-COMP:9668"/>
        <dbReference type="Rhea" id="RHEA-COMP:9699"/>
        <dbReference type="ChEBI" id="CHEBI:15378"/>
        <dbReference type="ChEBI" id="CHEBI:30616"/>
        <dbReference type="ChEBI" id="CHEBI:33019"/>
        <dbReference type="ChEBI" id="CHEBI:58095"/>
        <dbReference type="ChEBI" id="CHEBI:78442"/>
        <dbReference type="ChEBI" id="CHEBI:78531"/>
        <dbReference type="ChEBI" id="CHEBI:456215"/>
        <dbReference type="EC" id="6.1.1.20"/>
    </reaction>
</comment>
<sequence>MADLISEIQALEAEAAAAIAAAADAEALAQVTQNFTGKKGALTGVMKQLGSLTPEERTAVGKAANTFKAKLDELLAAKEKQLTESKFASLAETEFLDLSVTPPEFSQVRGGVSSGHTHPITQTQRRLEAIFTSMGFSIVDGPQVEDDYHNFGALNFTDDHPARDMQDTFYTVTGHLLRTHTSTVQIRALESMKPPLRIIAPGRVFRYEEVDASHEHTFYQMEGMIIDRKVSVGNLLHLMQTLLTEVFGREVDVRLRPGYFPFVEPGFELDMKCLVCNGAGCSVCKHSGWVEVLPCGLVHPNVLRSAGLDPAEWQGAAFGLGLNRLVMMQHGIEDIRHFMAGKLEFLRQF</sequence>
<keyword evidence="4 13" id="KW-0963">Cytoplasm</keyword>
<dbReference type="RefSeq" id="WP_014803424.1">
    <property type="nucleotide sequence ID" value="NC_018020.1"/>
</dbReference>
<evidence type="ECO:0000256" key="9">
    <source>
        <dbReference type="ARBA" id="ARBA00022842"/>
    </source>
</evidence>
<comment type="subcellular location">
    <subcellularLocation>
        <location evidence="1 13">Cytoplasm</location>
    </subcellularLocation>
</comment>
<dbReference type="GO" id="GO:0000287">
    <property type="term" value="F:magnesium ion binding"/>
    <property type="evidence" value="ECO:0007669"/>
    <property type="project" value="UniProtKB-UniRule"/>
</dbReference>
<evidence type="ECO:0000256" key="12">
    <source>
        <dbReference type="ARBA" id="ARBA00049255"/>
    </source>
</evidence>
<evidence type="ECO:0000256" key="8">
    <source>
        <dbReference type="ARBA" id="ARBA00022840"/>
    </source>
</evidence>
<dbReference type="PROSITE" id="PS50862">
    <property type="entry name" value="AA_TRNA_LIGASE_II"/>
    <property type="match status" value="1"/>
</dbReference>
<dbReference type="Pfam" id="PF01409">
    <property type="entry name" value="tRNA-synt_2d"/>
    <property type="match status" value="1"/>
</dbReference>
<dbReference type="Pfam" id="PF02912">
    <property type="entry name" value="Phe_tRNA-synt_N"/>
    <property type="match status" value="1"/>
</dbReference>
<feature type="domain" description="Aminoacyl-transfer RNA synthetases class-II family profile" evidence="15">
    <location>
        <begin position="125"/>
        <end position="328"/>
    </location>
</feature>
<keyword evidence="5 13" id="KW-0436">Ligase</keyword>
<dbReference type="AlphaFoldDB" id="I4B6L1"/>
<evidence type="ECO:0000256" key="1">
    <source>
        <dbReference type="ARBA" id="ARBA00004496"/>
    </source>
</evidence>
<dbReference type="GO" id="GO:0006432">
    <property type="term" value="P:phenylalanyl-tRNA aminoacylation"/>
    <property type="evidence" value="ECO:0007669"/>
    <property type="project" value="UniProtKB-UniRule"/>
</dbReference>
<reference evidence="16 17" key="1">
    <citation type="submission" date="2012-06" db="EMBL/GenBank/DDBJ databases">
        <title>The complete chromosome of genome of Turneriella parva DSM 21527.</title>
        <authorList>
            <consortium name="US DOE Joint Genome Institute (JGI-PGF)"/>
            <person name="Lucas S."/>
            <person name="Han J."/>
            <person name="Lapidus A."/>
            <person name="Bruce D."/>
            <person name="Goodwin L."/>
            <person name="Pitluck S."/>
            <person name="Peters L."/>
            <person name="Kyrpides N."/>
            <person name="Mavromatis K."/>
            <person name="Ivanova N."/>
            <person name="Mikhailova N."/>
            <person name="Chertkov O."/>
            <person name="Detter J.C."/>
            <person name="Tapia R."/>
            <person name="Han C."/>
            <person name="Land M."/>
            <person name="Hauser L."/>
            <person name="Markowitz V."/>
            <person name="Cheng J.-F."/>
            <person name="Hugenholtz P."/>
            <person name="Woyke T."/>
            <person name="Wu D."/>
            <person name="Gronow S."/>
            <person name="Wellnitz S."/>
            <person name="Brambilla E."/>
            <person name="Klenk H.-P."/>
            <person name="Eisen J.A."/>
        </authorList>
    </citation>
    <scope>NUCLEOTIDE SEQUENCE [LARGE SCALE GENOMIC DNA]</scope>
    <source>
        <strain evidence="17">ATCC BAA-1111 / DSM 21527 / NCTC 11395 / H</strain>
    </source>
</reference>
<proteinExistence type="inferred from homology"/>
<dbReference type="HAMAP" id="MF_00281">
    <property type="entry name" value="Phe_tRNA_synth_alpha1"/>
    <property type="match status" value="1"/>
</dbReference>
<dbReference type="InterPro" id="IPR045864">
    <property type="entry name" value="aa-tRNA-synth_II/BPL/LPL"/>
</dbReference>
<dbReference type="PANTHER" id="PTHR11538:SF41">
    <property type="entry name" value="PHENYLALANINE--TRNA LIGASE, MITOCHONDRIAL"/>
    <property type="match status" value="1"/>
</dbReference>
<dbReference type="InterPro" id="IPR004188">
    <property type="entry name" value="Phe-tRNA_ligase_II_N"/>
</dbReference>
<gene>
    <name evidence="13" type="primary">pheS</name>
    <name evidence="16" type="ordered locus">Turpa_2273</name>
</gene>
<dbReference type="EC" id="6.1.1.20" evidence="13"/>
<keyword evidence="9 13" id="KW-0460">Magnesium</keyword>
<organism evidence="16 17">
    <name type="scientific">Turneriella parva (strain ATCC BAA-1111 / DSM 21527 / NCTC 11395 / H)</name>
    <name type="common">Leptospira parva</name>
    <dbReference type="NCBI Taxonomy" id="869212"/>
    <lineage>
        <taxon>Bacteria</taxon>
        <taxon>Pseudomonadati</taxon>
        <taxon>Spirochaetota</taxon>
        <taxon>Spirochaetia</taxon>
        <taxon>Leptospirales</taxon>
        <taxon>Leptospiraceae</taxon>
        <taxon>Turneriella</taxon>
    </lineage>
</organism>
<evidence type="ECO:0000256" key="2">
    <source>
        <dbReference type="ARBA" id="ARBA00010207"/>
    </source>
</evidence>
<dbReference type="PATRIC" id="fig|869212.3.peg.2286"/>
<name>I4B6L1_TURPD</name>
<dbReference type="GO" id="GO:0005737">
    <property type="term" value="C:cytoplasm"/>
    <property type="evidence" value="ECO:0007669"/>
    <property type="project" value="UniProtKB-SubCell"/>
</dbReference>
<evidence type="ECO:0000313" key="17">
    <source>
        <dbReference type="Proteomes" id="UP000006048"/>
    </source>
</evidence>
<keyword evidence="17" id="KW-1185">Reference proteome</keyword>
<dbReference type="GO" id="GO:0000049">
    <property type="term" value="F:tRNA binding"/>
    <property type="evidence" value="ECO:0007669"/>
    <property type="project" value="InterPro"/>
</dbReference>
<protein>
    <recommendedName>
        <fullName evidence="13">Phenylalanine--tRNA ligase alpha subunit</fullName>
        <ecNumber evidence="13">6.1.1.20</ecNumber>
    </recommendedName>
    <alternativeName>
        <fullName evidence="13">Phenylalanyl-tRNA synthetase alpha subunit</fullName>
        <shortName evidence="13">PheRS</shortName>
    </alternativeName>
</protein>
<evidence type="ECO:0000256" key="3">
    <source>
        <dbReference type="ARBA" id="ARBA00011209"/>
    </source>
</evidence>
<feature type="binding site" evidence="13">
    <location>
        <position position="264"/>
    </location>
    <ligand>
        <name>Mg(2+)</name>
        <dbReference type="ChEBI" id="CHEBI:18420"/>
        <note>shared with beta subunit</note>
    </ligand>
</feature>
<dbReference type="KEGG" id="tpx:Turpa_2273"/>
<keyword evidence="10 13" id="KW-0648">Protein biosynthesis</keyword>
<dbReference type="SUPFAM" id="SSF55681">
    <property type="entry name" value="Class II aaRS and biotin synthetases"/>
    <property type="match status" value="1"/>
</dbReference>
<dbReference type="InterPro" id="IPR006195">
    <property type="entry name" value="aa-tRNA-synth_II"/>
</dbReference>
<dbReference type="Proteomes" id="UP000006048">
    <property type="component" value="Chromosome"/>
</dbReference>
<dbReference type="InterPro" id="IPR010978">
    <property type="entry name" value="tRNA-bd_arm"/>
</dbReference>
<keyword evidence="11 13" id="KW-0030">Aminoacyl-tRNA synthetase</keyword>
<accession>I4B6L1</accession>
<evidence type="ECO:0000256" key="11">
    <source>
        <dbReference type="ARBA" id="ARBA00023146"/>
    </source>
</evidence>
<evidence type="ECO:0000256" key="6">
    <source>
        <dbReference type="ARBA" id="ARBA00022723"/>
    </source>
</evidence>
<comment type="cofactor">
    <cofactor evidence="13">
        <name>Mg(2+)</name>
        <dbReference type="ChEBI" id="CHEBI:18420"/>
    </cofactor>
    <text evidence="13">Binds 2 magnesium ions per tetramer.</text>
</comment>
<evidence type="ECO:0000256" key="5">
    <source>
        <dbReference type="ARBA" id="ARBA00022598"/>
    </source>
</evidence>
<evidence type="ECO:0000256" key="7">
    <source>
        <dbReference type="ARBA" id="ARBA00022741"/>
    </source>
</evidence>
<comment type="similarity">
    <text evidence="2 13">Belongs to the class-II aminoacyl-tRNA synthetase family. Phe-tRNA synthetase alpha subunit type 1 subfamily.</text>
</comment>
<keyword evidence="14" id="KW-0175">Coiled coil</keyword>
<dbReference type="Gene3D" id="3.30.930.10">
    <property type="entry name" value="Bira Bifunctional Protein, Domain 2"/>
    <property type="match status" value="1"/>
</dbReference>
<keyword evidence="8 13" id="KW-0067">ATP-binding</keyword>
<dbReference type="NCBIfam" id="TIGR00468">
    <property type="entry name" value="pheS"/>
    <property type="match status" value="1"/>
</dbReference>
<evidence type="ECO:0000256" key="14">
    <source>
        <dbReference type="SAM" id="Coils"/>
    </source>
</evidence>
<keyword evidence="7 13" id="KW-0547">Nucleotide-binding</keyword>
<comment type="subunit">
    <text evidence="3 13">Tetramer of two alpha and two beta subunits.</text>
</comment>
<dbReference type="FunFam" id="3.30.930.10:FF:000089">
    <property type="entry name" value="Phenylalanine--tRNA ligase alpha subunit"/>
    <property type="match status" value="1"/>
</dbReference>
<dbReference type="SUPFAM" id="SSF46589">
    <property type="entry name" value="tRNA-binding arm"/>
    <property type="match status" value="1"/>
</dbReference>
<keyword evidence="6 13" id="KW-0479">Metal-binding</keyword>
<evidence type="ECO:0000259" key="15">
    <source>
        <dbReference type="PROSITE" id="PS50862"/>
    </source>
</evidence>
<dbReference type="OrthoDB" id="9800719at2"/>
<feature type="coiled-coil region" evidence="14">
    <location>
        <begin position="1"/>
        <end position="28"/>
    </location>
</feature>
<dbReference type="GO" id="GO:0005524">
    <property type="term" value="F:ATP binding"/>
    <property type="evidence" value="ECO:0007669"/>
    <property type="project" value="UniProtKB-UniRule"/>
</dbReference>
<dbReference type="CDD" id="cd00496">
    <property type="entry name" value="PheRS_alpha_core"/>
    <property type="match status" value="1"/>
</dbReference>
<evidence type="ECO:0000256" key="4">
    <source>
        <dbReference type="ARBA" id="ARBA00022490"/>
    </source>
</evidence>
<dbReference type="InterPro" id="IPR002319">
    <property type="entry name" value="Phenylalanyl-tRNA_Synthase"/>
</dbReference>
<dbReference type="HOGENOM" id="CLU_025086_0_1_12"/>
<dbReference type="GO" id="GO:0004826">
    <property type="term" value="F:phenylalanine-tRNA ligase activity"/>
    <property type="evidence" value="ECO:0007669"/>
    <property type="project" value="UniProtKB-UniRule"/>
</dbReference>
<dbReference type="InterPro" id="IPR004529">
    <property type="entry name" value="Phe-tRNA-synth_IIc_asu"/>
</dbReference>
<dbReference type="PANTHER" id="PTHR11538">
    <property type="entry name" value="PHENYLALANYL-TRNA SYNTHETASE"/>
    <property type="match status" value="1"/>
</dbReference>
<dbReference type="EMBL" id="CP002959">
    <property type="protein sequence ID" value="AFM12918.1"/>
    <property type="molecule type" value="Genomic_DNA"/>
</dbReference>